<dbReference type="AlphaFoldDB" id="A0A2M6UMZ1"/>
<sequence>MKSGAGSESGVAERRAYLDLLESALVGMLIDDPAASPWSGGKFDPDIRTIGRDWPQHALTMIGTVRMRNLRHLLETVIEEGIPGDVIETGVWRGGACIYMRGILSAHHINDRSVWVADSFRGLPLPDEATFPADRGDAHHTFGQLAVPLDEVKRNFERYGLLDDQVRFLEGWFKDTLPWAPIERLALLRLDGDMYESTIQALEALYIKLSPGGVVIVDDYILEPCRKAVEDFRARYEITAALEPVDGAAVFWRKATTEMTEKMAPSLRLRTQETLA</sequence>
<keyword evidence="2" id="KW-1185">Reference proteome</keyword>
<protein>
    <submittedName>
        <fullName evidence="1">Macrocin-O-methyltransferase</fullName>
    </submittedName>
</protein>
<dbReference type="PANTHER" id="PTHR40036:SF1">
    <property type="entry name" value="MACROCIN O-METHYLTRANSFERASE"/>
    <property type="match status" value="1"/>
</dbReference>
<keyword evidence="1" id="KW-0489">Methyltransferase</keyword>
<comment type="caution">
    <text evidence="1">The sequence shown here is derived from an EMBL/GenBank/DDBJ whole genome shotgun (WGS) entry which is preliminary data.</text>
</comment>
<proteinExistence type="predicted"/>
<evidence type="ECO:0000313" key="1">
    <source>
        <dbReference type="EMBL" id="PIT05984.1"/>
    </source>
</evidence>
<keyword evidence="1" id="KW-0808">Transferase</keyword>
<dbReference type="SUPFAM" id="SSF53335">
    <property type="entry name" value="S-adenosyl-L-methionine-dependent methyltransferases"/>
    <property type="match status" value="1"/>
</dbReference>
<dbReference type="Pfam" id="PF05711">
    <property type="entry name" value="TylF"/>
    <property type="match status" value="1"/>
</dbReference>
<name>A0A2M6UMZ1_9BRAD</name>
<dbReference type="EMBL" id="LFJC01000003">
    <property type="protein sequence ID" value="PIT05984.1"/>
    <property type="molecule type" value="Genomic_DNA"/>
</dbReference>
<dbReference type="GO" id="GO:0008168">
    <property type="term" value="F:methyltransferase activity"/>
    <property type="evidence" value="ECO:0007669"/>
    <property type="project" value="UniProtKB-KW"/>
</dbReference>
<dbReference type="InterPro" id="IPR008884">
    <property type="entry name" value="TylF_MeTrfase"/>
</dbReference>
<dbReference type="GO" id="GO:0032259">
    <property type="term" value="P:methylation"/>
    <property type="evidence" value="ECO:0007669"/>
    <property type="project" value="UniProtKB-KW"/>
</dbReference>
<reference evidence="1 2" key="1">
    <citation type="submission" date="2015-06" db="EMBL/GenBank/DDBJ databases">
        <title>Comparative genome analysis of nirS-carrying Bradyrhizobium sp. strains.</title>
        <authorList>
            <person name="Ishii S."/>
            <person name="Jang J."/>
            <person name="Nishizawa T."/>
            <person name="Senoo K."/>
        </authorList>
    </citation>
    <scope>NUCLEOTIDE SEQUENCE [LARGE SCALE GENOMIC DNA]</scope>
    <source>
        <strain evidence="1 2">TSA1</strain>
    </source>
</reference>
<dbReference type="Gene3D" id="3.40.50.150">
    <property type="entry name" value="Vaccinia Virus protein VP39"/>
    <property type="match status" value="1"/>
</dbReference>
<evidence type="ECO:0000313" key="2">
    <source>
        <dbReference type="Proteomes" id="UP000228930"/>
    </source>
</evidence>
<dbReference type="PANTHER" id="PTHR40036">
    <property type="entry name" value="MACROCIN O-METHYLTRANSFERASE"/>
    <property type="match status" value="1"/>
</dbReference>
<gene>
    <name evidence="1" type="ORF">TSA1_09610</name>
</gene>
<dbReference type="Proteomes" id="UP000228930">
    <property type="component" value="Unassembled WGS sequence"/>
</dbReference>
<organism evidence="1 2">
    <name type="scientific">Bradyrhizobium nitroreducens</name>
    <dbReference type="NCBI Taxonomy" id="709803"/>
    <lineage>
        <taxon>Bacteria</taxon>
        <taxon>Pseudomonadati</taxon>
        <taxon>Pseudomonadota</taxon>
        <taxon>Alphaproteobacteria</taxon>
        <taxon>Hyphomicrobiales</taxon>
        <taxon>Nitrobacteraceae</taxon>
        <taxon>Bradyrhizobium</taxon>
    </lineage>
</organism>
<dbReference type="InterPro" id="IPR029063">
    <property type="entry name" value="SAM-dependent_MTases_sf"/>
</dbReference>
<accession>A0A2M6UMZ1</accession>